<dbReference type="RefSeq" id="WP_088385579.1">
    <property type="nucleotide sequence ID" value="NZ_NIOF01000006.1"/>
</dbReference>
<feature type="region of interest" description="Disordered" evidence="1">
    <location>
        <begin position="1"/>
        <end position="23"/>
    </location>
</feature>
<reference evidence="2 3" key="1">
    <citation type="journal article" date="2008" name="Int. J. Syst. Evol. Microbiol.">
        <title>Description of Roseateles aquatilis sp. nov. and Roseateles terrae sp. nov., in the class Betaproteobacteria, and emended description of the genus Roseateles.</title>
        <authorList>
            <person name="Gomila M."/>
            <person name="Bowien B."/>
            <person name="Falsen E."/>
            <person name="Moore E.R."/>
            <person name="Lalucat J."/>
        </authorList>
    </citation>
    <scope>NUCLEOTIDE SEQUENCE [LARGE SCALE GENOMIC DNA]</scope>
    <source>
        <strain evidence="2 3">CCUG 48205</strain>
    </source>
</reference>
<dbReference type="Proteomes" id="UP000197468">
    <property type="component" value="Unassembled WGS sequence"/>
</dbReference>
<keyword evidence="3" id="KW-1185">Reference proteome</keyword>
<protein>
    <submittedName>
        <fullName evidence="2">Uncharacterized protein</fullName>
    </submittedName>
</protein>
<dbReference type="EMBL" id="NIOF01000006">
    <property type="protein sequence ID" value="OWQ88692.1"/>
    <property type="molecule type" value="Genomic_DNA"/>
</dbReference>
<evidence type="ECO:0000313" key="3">
    <source>
        <dbReference type="Proteomes" id="UP000197468"/>
    </source>
</evidence>
<evidence type="ECO:0000256" key="1">
    <source>
        <dbReference type="SAM" id="MobiDB-lite"/>
    </source>
</evidence>
<accession>A0A246J825</accession>
<dbReference type="AlphaFoldDB" id="A0A246J825"/>
<gene>
    <name evidence="2" type="ORF">CDN99_14445</name>
</gene>
<proteinExistence type="predicted"/>
<name>A0A246J825_9BURK</name>
<feature type="compositionally biased region" description="Low complexity" evidence="1">
    <location>
        <begin position="86"/>
        <end position="126"/>
    </location>
</feature>
<feature type="compositionally biased region" description="Basic and acidic residues" evidence="1">
    <location>
        <begin position="152"/>
        <end position="164"/>
    </location>
</feature>
<feature type="region of interest" description="Disordered" evidence="1">
    <location>
        <begin position="86"/>
        <end position="175"/>
    </location>
</feature>
<comment type="caution">
    <text evidence="2">The sequence shown here is derived from an EMBL/GenBank/DDBJ whole genome shotgun (WGS) entry which is preliminary data.</text>
</comment>
<dbReference type="OrthoDB" id="9157551at2"/>
<organism evidence="2 3">
    <name type="scientific">Roseateles aquatilis</name>
    <dbReference type="NCBI Taxonomy" id="431061"/>
    <lineage>
        <taxon>Bacteria</taxon>
        <taxon>Pseudomonadati</taxon>
        <taxon>Pseudomonadota</taxon>
        <taxon>Betaproteobacteria</taxon>
        <taxon>Burkholderiales</taxon>
        <taxon>Sphaerotilaceae</taxon>
        <taxon>Roseateles</taxon>
    </lineage>
</organism>
<sequence>MITALDNTSTLTGPGATTGQSARIRTFELDGTASGTSAQAEASAVVSLSAQATRLAASESAAPSTAAAASAPATSGVTSGAATAASTSAPTASTPAPTAKASTASTASSPAATSTTAPATASSASSGKPVTLVPNLVYDPADTDQNGVVSPTERRSYDVVHDAVPRPASATDHPPRRVVDAELREYTAIANTRG</sequence>
<evidence type="ECO:0000313" key="2">
    <source>
        <dbReference type="EMBL" id="OWQ88692.1"/>
    </source>
</evidence>